<name>A0A8J8W5B1_9EURO</name>
<dbReference type="AlphaFoldDB" id="A0A8J8W5B1"/>
<keyword evidence="2" id="KW-1185">Reference proteome</keyword>
<dbReference type="OrthoDB" id="2549237at2759"/>
<comment type="caution">
    <text evidence="1">The sequence shown here is derived from an EMBL/GenBank/DDBJ whole genome shotgun (WGS) entry which is preliminary data.</text>
</comment>
<dbReference type="EMBL" id="WIWV01000020">
    <property type="protein sequence ID" value="KAF7717987.1"/>
    <property type="molecule type" value="Genomic_DNA"/>
</dbReference>
<reference evidence="1" key="1">
    <citation type="journal article" date="2020" name="Front. Microbiol.">
        <title>Gene regulatory networks of Penicillium echinulatum 2HH and Penicillium oxalicum 114-2 inferred by a computational biology approach.</title>
        <authorList>
            <person name="Lenz A.R."/>
            <person name="Galan-Vasquez E."/>
            <person name="Balbinot E."/>
            <person name="De Abreu F.P."/>
            <person name="De Oliveira N.S."/>
            <person name="Da Rosa L.O."/>
            <person name="De Avila E Silva S."/>
            <person name="Camassola M."/>
            <person name="Dillon A.J.P."/>
            <person name="Perez-Rueda E."/>
        </authorList>
    </citation>
    <scope>NUCLEOTIDE SEQUENCE</scope>
    <source>
        <strain evidence="1">S1M29</strain>
    </source>
</reference>
<gene>
    <name evidence="1" type="ORF">PECM_003446</name>
</gene>
<evidence type="ECO:0000313" key="2">
    <source>
        <dbReference type="Proteomes" id="UP000631181"/>
    </source>
</evidence>
<organism evidence="1 2">
    <name type="scientific">Penicillium ucsense</name>
    <dbReference type="NCBI Taxonomy" id="2839758"/>
    <lineage>
        <taxon>Eukaryota</taxon>
        <taxon>Fungi</taxon>
        <taxon>Dikarya</taxon>
        <taxon>Ascomycota</taxon>
        <taxon>Pezizomycotina</taxon>
        <taxon>Eurotiomycetes</taxon>
        <taxon>Eurotiomycetidae</taxon>
        <taxon>Eurotiales</taxon>
        <taxon>Aspergillaceae</taxon>
        <taxon>Penicillium</taxon>
    </lineage>
</organism>
<sequence>MTWEEQCLLWSGWETLSAKTHQDFKITQQALVKIKQQAFEEKDDDSRLNFAKTALAIVSATQSLTFFHDLIQWLGVFSEDLEVFPELLVEMCKSAAEFLSCEPHVRILQPYSTLNLSDLAIVSNLALSDLLKVVRLRSSVKKSYSWLQVANSALEMFAKVIDKRVTAVHHYLLTESSDESDLIRILLESLVSIIVEHERETSIDGGGENADGWGQPGRSGVLASLQCPPHPSSAYLTFVDLLAKARDQLWTEIRANNEPKFAELGPGWPRGLAIQHLSSDHKWLCYALLRPEQAPFLSCKVNELLFSPGDIILDRIPPALNPGERPEVVDSLLSVIRAITSNGADGKKWVLRVWSHYSTVLSEHPLYLNLFRDWLLTHSRLEFEGEVNEVFQLHTHPKVIPMLSNVPLNLSLTTWDPLESLGGRPRQRDASLSDLESKEIPGTVLTCRMGYRHSKDGFVHLKAGPKTKAQNPISMLNSHALSVDQSKDASFGNREARILASLLFLDTLNPQPRLLTTSFPNQSVQRFGPVMLAEGFLARVAEYGMKDSISEALIILRDNAVDVPARMLQDLIQSLLNTVSTSSKAAECSSTMACAMKLVQMLVYSSRPRLAGELIRRLARELGNDMLMYCKFEVDVIGRALPYSQAHSYVQECVESICNEVQASEGQSRRRKNRAKKSLIKLVKSLARADYLAQFAQLRLLQKVCEASSYNDVRVPALTAILKKTRTKSCGQALKTLSNLAALASGPNETENISEQMWQEAENMGHLPRVETSKRPILEIFVSGAKKYLPEEVMSAYVQEVLIPLLHRGWELVYRCRKSFERIYEALNSSVDETKHDSSTDAHIYNIWRSHCKRRPLRFIFPLLGLSRTQLTEGVTDELSLQEFNYRLKLFSESLFVFKKSSATYVHQPAYTLAILAELRLEREKYPYCSAPLYNHILALMTSIYENATRLRNEPRMLESSSYPMTVASRFEYDVQLLPSPSRTTGLDDAACRAQYEASQPASSSENSATGADPVLSRYVSAIIDLVTMYAADPVLLIKLDSLTEVLDEVPYRKMLGCALLLGEDFESGGNSRTQVIAWARVRLAISLLEGRDFSKAKQRNAMLDMIEKWKRCDVEIIRQEAWAWELKDKESY</sequence>
<dbReference type="Proteomes" id="UP000631181">
    <property type="component" value="Unassembled WGS sequence"/>
</dbReference>
<protein>
    <submittedName>
        <fullName evidence="1">Uncharacterized protein</fullName>
    </submittedName>
</protein>
<accession>A0A8J8W5B1</accession>
<evidence type="ECO:0000313" key="1">
    <source>
        <dbReference type="EMBL" id="KAF7717987.1"/>
    </source>
</evidence>
<proteinExistence type="predicted"/>